<reference evidence="6" key="1">
    <citation type="journal article" date="2023" name="Plant J.">
        <title>Genome sequences and population genomics provide insights into the demographic history, inbreeding, and mutation load of two 'living fossil' tree species of Dipteronia.</title>
        <authorList>
            <person name="Feng Y."/>
            <person name="Comes H.P."/>
            <person name="Chen J."/>
            <person name="Zhu S."/>
            <person name="Lu R."/>
            <person name="Zhang X."/>
            <person name="Li P."/>
            <person name="Qiu J."/>
            <person name="Olsen K.M."/>
            <person name="Qiu Y."/>
        </authorList>
    </citation>
    <scope>NUCLEOTIDE SEQUENCE</scope>
    <source>
        <strain evidence="6">NBL</strain>
    </source>
</reference>
<feature type="domain" description="RING-type" evidence="5">
    <location>
        <begin position="104"/>
        <end position="156"/>
    </location>
</feature>
<protein>
    <recommendedName>
        <fullName evidence="5">RING-type domain-containing protein</fullName>
    </recommendedName>
</protein>
<evidence type="ECO:0000259" key="5">
    <source>
        <dbReference type="PROSITE" id="PS50089"/>
    </source>
</evidence>
<evidence type="ECO:0000256" key="2">
    <source>
        <dbReference type="ARBA" id="ARBA00022771"/>
    </source>
</evidence>
<dbReference type="PROSITE" id="PS50089">
    <property type="entry name" value="ZF_RING_2"/>
    <property type="match status" value="1"/>
</dbReference>
<dbReference type="Proteomes" id="UP001281410">
    <property type="component" value="Unassembled WGS sequence"/>
</dbReference>
<dbReference type="GO" id="GO:0008270">
    <property type="term" value="F:zinc ion binding"/>
    <property type="evidence" value="ECO:0007669"/>
    <property type="project" value="UniProtKB-KW"/>
</dbReference>
<gene>
    <name evidence="6" type="ORF">Dsin_013109</name>
</gene>
<dbReference type="SUPFAM" id="SSF57850">
    <property type="entry name" value="RING/U-box"/>
    <property type="match status" value="1"/>
</dbReference>
<keyword evidence="7" id="KW-1185">Reference proteome</keyword>
<evidence type="ECO:0000313" key="6">
    <source>
        <dbReference type="EMBL" id="KAK3219139.1"/>
    </source>
</evidence>
<name>A0AAE0AKK0_9ROSI</name>
<sequence>MEKQTEIISQILIDDVYFLALLDDFEEKTDGDQQEEDFQLLDSKYAEELQFQEALMASIITSQISTTSTQMTTNTIQASLQPEPLTVMIVTPSCESSGSKTTFCDICVEIKQSDEMFTTESCNHSYCCECISKLCIHKDPRQRESHDHLSRCELQRLYLKLMLVGR</sequence>
<organism evidence="6 7">
    <name type="scientific">Dipteronia sinensis</name>
    <dbReference type="NCBI Taxonomy" id="43782"/>
    <lineage>
        <taxon>Eukaryota</taxon>
        <taxon>Viridiplantae</taxon>
        <taxon>Streptophyta</taxon>
        <taxon>Embryophyta</taxon>
        <taxon>Tracheophyta</taxon>
        <taxon>Spermatophyta</taxon>
        <taxon>Magnoliopsida</taxon>
        <taxon>eudicotyledons</taxon>
        <taxon>Gunneridae</taxon>
        <taxon>Pentapetalae</taxon>
        <taxon>rosids</taxon>
        <taxon>malvids</taxon>
        <taxon>Sapindales</taxon>
        <taxon>Sapindaceae</taxon>
        <taxon>Hippocastanoideae</taxon>
        <taxon>Acereae</taxon>
        <taxon>Dipteronia</taxon>
    </lineage>
</organism>
<dbReference type="InterPro" id="IPR013083">
    <property type="entry name" value="Znf_RING/FYVE/PHD"/>
</dbReference>
<dbReference type="InterPro" id="IPR001841">
    <property type="entry name" value="Znf_RING"/>
</dbReference>
<evidence type="ECO:0000256" key="1">
    <source>
        <dbReference type="ARBA" id="ARBA00022723"/>
    </source>
</evidence>
<keyword evidence="2 4" id="KW-0863">Zinc-finger</keyword>
<dbReference type="PROSITE" id="PS00518">
    <property type="entry name" value="ZF_RING_1"/>
    <property type="match status" value="1"/>
</dbReference>
<keyword evidence="1" id="KW-0479">Metal-binding</keyword>
<proteinExistence type="predicted"/>
<dbReference type="Gene3D" id="3.30.40.10">
    <property type="entry name" value="Zinc/RING finger domain, C3HC4 (zinc finger)"/>
    <property type="match status" value="1"/>
</dbReference>
<dbReference type="InterPro" id="IPR017907">
    <property type="entry name" value="Znf_RING_CS"/>
</dbReference>
<evidence type="ECO:0000256" key="4">
    <source>
        <dbReference type="PROSITE-ProRule" id="PRU00175"/>
    </source>
</evidence>
<evidence type="ECO:0000256" key="3">
    <source>
        <dbReference type="ARBA" id="ARBA00022833"/>
    </source>
</evidence>
<dbReference type="EMBL" id="JANJYJ010000004">
    <property type="protein sequence ID" value="KAK3219139.1"/>
    <property type="molecule type" value="Genomic_DNA"/>
</dbReference>
<keyword evidence="3" id="KW-0862">Zinc</keyword>
<evidence type="ECO:0000313" key="7">
    <source>
        <dbReference type="Proteomes" id="UP001281410"/>
    </source>
</evidence>
<comment type="caution">
    <text evidence="6">The sequence shown here is derived from an EMBL/GenBank/DDBJ whole genome shotgun (WGS) entry which is preliminary data.</text>
</comment>
<accession>A0AAE0AKK0</accession>
<dbReference type="AlphaFoldDB" id="A0AAE0AKK0"/>